<keyword evidence="2" id="KW-0482">Metalloprotease</keyword>
<dbReference type="GO" id="GO:0008270">
    <property type="term" value="F:zinc ion binding"/>
    <property type="evidence" value="ECO:0007669"/>
    <property type="project" value="UniProtKB-UniRule"/>
</dbReference>
<sequence length="351" mass="39014">MERFLRCIWTITLVVEIYINGTGANGVVNDALKWTDLVIPFAFSKTFQSEPDRMQLVLDAMDVFQKATCLTFVQRTTETQYLQISADSLGCYSDVGKQPPNPPDFKGQRVGLSINECFPGNKSGIAQHQIMHAIGFYHEHSRLDRDEYVDIDWSSIKLEGKNQFLVKFHTTAFGEPYDFGSVLHYGMYEFARRPTVWTIRPKAKYRDQVIGQRDGLSATDIRKINKMYNCTIQLAATTPKLADEGCCIDNNNHCGSALLSRCSPRQLSADTLYACAEGSDPVLILCSQAVTSSCSVNLQAKYYGDLERLAPSIVAPAYGSVMEGACASPKMSPGRVCGRLLVRLTPHNSAF</sequence>
<evidence type="ECO:0000313" key="4">
    <source>
        <dbReference type="EMBL" id="OWA50487.1"/>
    </source>
</evidence>
<comment type="caution">
    <text evidence="4">The sequence shown here is derived from an EMBL/GenBank/DDBJ whole genome shotgun (WGS) entry which is preliminary data.</text>
</comment>
<dbReference type="OrthoDB" id="291007at2759"/>
<organism evidence="4 5">
    <name type="scientific">Hypsibius exemplaris</name>
    <name type="common">Freshwater tardigrade</name>
    <dbReference type="NCBI Taxonomy" id="2072580"/>
    <lineage>
        <taxon>Eukaryota</taxon>
        <taxon>Metazoa</taxon>
        <taxon>Ecdysozoa</taxon>
        <taxon>Tardigrada</taxon>
        <taxon>Eutardigrada</taxon>
        <taxon>Parachela</taxon>
        <taxon>Hypsibioidea</taxon>
        <taxon>Hypsibiidae</taxon>
        <taxon>Hypsibius</taxon>
    </lineage>
</organism>
<dbReference type="PANTHER" id="PTHR10127">
    <property type="entry name" value="DISCOIDIN, CUB, EGF, LAMININ , AND ZINC METALLOPROTEASE DOMAIN CONTAINING"/>
    <property type="match status" value="1"/>
</dbReference>
<dbReference type="CDD" id="cd04280">
    <property type="entry name" value="ZnMc_astacin_like"/>
    <property type="match status" value="1"/>
</dbReference>
<dbReference type="InterPro" id="IPR024079">
    <property type="entry name" value="MetalloPept_cat_dom_sf"/>
</dbReference>
<keyword evidence="2" id="KW-0645">Protease</keyword>
<dbReference type="InterPro" id="IPR001506">
    <property type="entry name" value="Peptidase_M12A"/>
</dbReference>
<dbReference type="PROSITE" id="PS51864">
    <property type="entry name" value="ASTACIN"/>
    <property type="match status" value="1"/>
</dbReference>
<evidence type="ECO:0000256" key="2">
    <source>
        <dbReference type="RuleBase" id="RU361183"/>
    </source>
</evidence>
<feature type="chain" id="PRO_5041019759" description="Metalloendopeptidase" evidence="2">
    <location>
        <begin position="25"/>
        <end position="351"/>
    </location>
</feature>
<dbReference type="InterPro" id="IPR034035">
    <property type="entry name" value="Astacin-like_dom"/>
</dbReference>
<dbReference type="Pfam" id="PF01400">
    <property type="entry name" value="Astacin"/>
    <property type="match status" value="1"/>
</dbReference>
<reference evidence="5" key="1">
    <citation type="submission" date="2017-01" db="EMBL/GenBank/DDBJ databases">
        <title>Comparative genomics of anhydrobiosis in the tardigrade Hypsibius dujardini.</title>
        <authorList>
            <person name="Yoshida Y."/>
            <person name="Koutsovoulos G."/>
            <person name="Laetsch D."/>
            <person name="Stevens L."/>
            <person name="Kumar S."/>
            <person name="Horikawa D."/>
            <person name="Ishino K."/>
            <person name="Komine S."/>
            <person name="Tomita M."/>
            <person name="Blaxter M."/>
            <person name="Arakawa K."/>
        </authorList>
    </citation>
    <scope>NUCLEOTIDE SEQUENCE [LARGE SCALE GENOMIC DNA]</scope>
    <source>
        <strain evidence="5">Z151</strain>
    </source>
</reference>
<keyword evidence="1 2" id="KW-0479">Metal-binding</keyword>
<dbReference type="EC" id="3.4.24.-" evidence="2"/>
<feature type="binding site" evidence="1">
    <location>
        <position position="138"/>
    </location>
    <ligand>
        <name>Zn(2+)</name>
        <dbReference type="ChEBI" id="CHEBI:29105"/>
        <note>catalytic</note>
    </ligand>
</feature>
<evidence type="ECO:0000313" key="5">
    <source>
        <dbReference type="Proteomes" id="UP000192578"/>
    </source>
</evidence>
<dbReference type="Gene3D" id="3.40.390.10">
    <property type="entry name" value="Collagenase (Catalytic Domain)"/>
    <property type="match status" value="1"/>
</dbReference>
<dbReference type="SUPFAM" id="SSF55486">
    <property type="entry name" value="Metalloproteases ('zincins'), catalytic domain"/>
    <property type="match status" value="1"/>
</dbReference>
<gene>
    <name evidence="4" type="ORF">BV898_15000</name>
</gene>
<accession>A0A9X6N9W1</accession>
<proteinExistence type="predicted"/>
<dbReference type="GO" id="GO:0004222">
    <property type="term" value="F:metalloendopeptidase activity"/>
    <property type="evidence" value="ECO:0007669"/>
    <property type="project" value="UniProtKB-UniRule"/>
</dbReference>
<dbReference type="GO" id="GO:0006508">
    <property type="term" value="P:proteolysis"/>
    <property type="evidence" value="ECO:0007669"/>
    <property type="project" value="UniProtKB-KW"/>
</dbReference>
<feature type="domain" description="Peptidase M12A" evidence="3">
    <location>
        <begin position="25"/>
        <end position="231"/>
    </location>
</feature>
<dbReference type="PANTHER" id="PTHR10127:SF802">
    <property type="entry name" value="ZINC METALLOPROTEINASE NAS-10"/>
    <property type="match status" value="1"/>
</dbReference>
<dbReference type="Proteomes" id="UP000192578">
    <property type="component" value="Unassembled WGS sequence"/>
</dbReference>
<protein>
    <recommendedName>
        <fullName evidence="2">Metalloendopeptidase</fullName>
        <ecNumber evidence="2">3.4.24.-</ecNumber>
    </recommendedName>
</protein>
<dbReference type="AlphaFoldDB" id="A0A9X6N9W1"/>
<keyword evidence="5" id="KW-1185">Reference proteome</keyword>
<dbReference type="EMBL" id="MTYJ01000194">
    <property type="protein sequence ID" value="OWA50487.1"/>
    <property type="molecule type" value="Genomic_DNA"/>
</dbReference>
<comment type="cofactor">
    <cofactor evidence="1 2">
        <name>Zn(2+)</name>
        <dbReference type="ChEBI" id="CHEBI:29105"/>
    </cofactor>
    <text evidence="1 2">Binds 1 zinc ion per subunit.</text>
</comment>
<comment type="caution">
    <text evidence="1">Lacks conserved residue(s) required for the propagation of feature annotation.</text>
</comment>
<evidence type="ECO:0000259" key="3">
    <source>
        <dbReference type="PROSITE" id="PS51864"/>
    </source>
</evidence>
<dbReference type="InterPro" id="IPR006026">
    <property type="entry name" value="Peptidase_Metallo"/>
</dbReference>
<feature type="binding site" evidence="1">
    <location>
        <position position="128"/>
    </location>
    <ligand>
        <name>Zn(2+)</name>
        <dbReference type="ChEBI" id="CHEBI:29105"/>
        <note>catalytic</note>
    </ligand>
</feature>
<feature type="binding site" evidence="1">
    <location>
        <position position="132"/>
    </location>
    <ligand>
        <name>Zn(2+)</name>
        <dbReference type="ChEBI" id="CHEBI:29105"/>
        <note>catalytic</note>
    </ligand>
</feature>
<dbReference type="SMART" id="SM00235">
    <property type="entry name" value="ZnMc"/>
    <property type="match status" value="1"/>
</dbReference>
<keyword evidence="2" id="KW-0732">Signal</keyword>
<feature type="signal peptide" evidence="2">
    <location>
        <begin position="1"/>
        <end position="24"/>
    </location>
</feature>
<keyword evidence="2" id="KW-0378">Hydrolase</keyword>
<dbReference type="PRINTS" id="PR00480">
    <property type="entry name" value="ASTACIN"/>
</dbReference>
<keyword evidence="1 2" id="KW-0862">Zinc</keyword>
<name>A0A9X6N9W1_HYPEX</name>
<evidence type="ECO:0000256" key="1">
    <source>
        <dbReference type="PROSITE-ProRule" id="PRU01211"/>
    </source>
</evidence>